<gene>
    <name evidence="4" type="ORF">EV194_106191</name>
</gene>
<comment type="caution">
    <text evidence="4">The sequence shown here is derived from an EMBL/GenBank/DDBJ whole genome shotgun (WGS) entry which is preliminary data.</text>
</comment>
<dbReference type="AlphaFoldDB" id="A0A4R2GHX4"/>
<protein>
    <recommendedName>
        <fullName evidence="2">Alpha-ribazole phosphatase</fullName>
        <ecNumber evidence="2">3.1.3.73</ecNumber>
    </recommendedName>
</protein>
<dbReference type="EMBL" id="SLWK01000006">
    <property type="protein sequence ID" value="TCO08047.1"/>
    <property type="molecule type" value="Genomic_DNA"/>
</dbReference>
<dbReference type="OrthoDB" id="9782128at2"/>
<dbReference type="GO" id="GO:0043456">
    <property type="term" value="P:regulation of pentose-phosphate shunt"/>
    <property type="evidence" value="ECO:0007669"/>
    <property type="project" value="TreeGrafter"/>
</dbReference>
<dbReference type="GO" id="GO:0004331">
    <property type="term" value="F:fructose-2,6-bisphosphate 2-phosphatase activity"/>
    <property type="evidence" value="ECO:0007669"/>
    <property type="project" value="TreeGrafter"/>
</dbReference>
<evidence type="ECO:0000256" key="2">
    <source>
        <dbReference type="NCBIfam" id="TIGR03162"/>
    </source>
</evidence>
<organism evidence="4 5">
    <name type="scientific">Natronoflexus pectinivorans</name>
    <dbReference type="NCBI Taxonomy" id="682526"/>
    <lineage>
        <taxon>Bacteria</taxon>
        <taxon>Pseudomonadati</taxon>
        <taxon>Bacteroidota</taxon>
        <taxon>Bacteroidia</taxon>
        <taxon>Marinilabiliales</taxon>
        <taxon>Marinilabiliaceae</taxon>
        <taxon>Natronoflexus</taxon>
    </lineage>
</organism>
<dbReference type="SUPFAM" id="SSF53254">
    <property type="entry name" value="Phosphoglycerate mutase-like"/>
    <property type="match status" value="1"/>
</dbReference>
<dbReference type="EC" id="3.1.3.73" evidence="2"/>
<dbReference type="Proteomes" id="UP000295221">
    <property type="component" value="Unassembled WGS sequence"/>
</dbReference>
<feature type="site" description="Transition state stabilizer" evidence="3">
    <location>
        <position position="145"/>
    </location>
</feature>
<dbReference type="InterPro" id="IPR017578">
    <property type="entry name" value="Ribazole_CobC"/>
</dbReference>
<name>A0A4R2GHX4_9BACT</name>
<evidence type="ECO:0000256" key="3">
    <source>
        <dbReference type="PIRSR" id="PIRSR613078-3"/>
    </source>
</evidence>
<dbReference type="GO" id="GO:0005829">
    <property type="term" value="C:cytosol"/>
    <property type="evidence" value="ECO:0007669"/>
    <property type="project" value="TreeGrafter"/>
</dbReference>
<dbReference type="GO" id="GO:0009236">
    <property type="term" value="P:cobalamin biosynthetic process"/>
    <property type="evidence" value="ECO:0007669"/>
    <property type="project" value="UniProtKB-UniRule"/>
</dbReference>
<dbReference type="CDD" id="cd07067">
    <property type="entry name" value="HP_PGM_like"/>
    <property type="match status" value="1"/>
</dbReference>
<reference evidence="4 5" key="1">
    <citation type="submission" date="2019-03" db="EMBL/GenBank/DDBJ databases">
        <title>Genomic Encyclopedia of Type Strains, Phase IV (KMG-IV): sequencing the most valuable type-strain genomes for metagenomic binning, comparative biology and taxonomic classification.</title>
        <authorList>
            <person name="Goeker M."/>
        </authorList>
    </citation>
    <scope>NUCLEOTIDE SEQUENCE [LARGE SCALE GENOMIC DNA]</scope>
    <source>
        <strain evidence="4 5">DSM 24179</strain>
    </source>
</reference>
<dbReference type="NCBIfam" id="TIGR03162">
    <property type="entry name" value="ribazole_cobC"/>
    <property type="match status" value="1"/>
</dbReference>
<dbReference type="Gene3D" id="3.40.50.1240">
    <property type="entry name" value="Phosphoglycerate mutase-like"/>
    <property type="match status" value="1"/>
</dbReference>
<keyword evidence="5" id="KW-1185">Reference proteome</keyword>
<dbReference type="PANTHER" id="PTHR46517:SF1">
    <property type="entry name" value="FRUCTOSE-2,6-BISPHOSPHATASE TIGAR"/>
    <property type="match status" value="1"/>
</dbReference>
<dbReference type="InterPro" id="IPR013078">
    <property type="entry name" value="His_Pase_superF_clade-1"/>
</dbReference>
<dbReference type="GO" id="GO:0043755">
    <property type="term" value="F:alpha-ribazole phosphatase activity"/>
    <property type="evidence" value="ECO:0007669"/>
    <property type="project" value="UniProtKB-UniRule"/>
</dbReference>
<keyword evidence="1" id="KW-0378">Hydrolase</keyword>
<dbReference type="RefSeq" id="WP_132433931.1">
    <property type="nucleotide sequence ID" value="NZ_SLWK01000006.1"/>
</dbReference>
<dbReference type="GO" id="GO:0045820">
    <property type="term" value="P:negative regulation of glycolytic process"/>
    <property type="evidence" value="ECO:0007669"/>
    <property type="project" value="TreeGrafter"/>
</dbReference>
<dbReference type="Pfam" id="PF00300">
    <property type="entry name" value="His_Phos_1"/>
    <property type="match status" value="1"/>
</dbReference>
<evidence type="ECO:0000313" key="4">
    <source>
        <dbReference type="EMBL" id="TCO08047.1"/>
    </source>
</evidence>
<dbReference type="PANTHER" id="PTHR46517">
    <property type="entry name" value="FRUCTOSE-2,6-BISPHOSPHATASE TIGAR"/>
    <property type="match status" value="1"/>
</dbReference>
<evidence type="ECO:0000313" key="5">
    <source>
        <dbReference type="Proteomes" id="UP000295221"/>
    </source>
</evidence>
<dbReference type="InterPro" id="IPR051695">
    <property type="entry name" value="Phosphoglycerate_Mutase"/>
</dbReference>
<accession>A0A4R2GHX4</accession>
<proteinExistence type="predicted"/>
<dbReference type="InterPro" id="IPR029033">
    <property type="entry name" value="His_PPase_superfam"/>
</dbReference>
<sequence length="183" mass="21289">MQLTLIRHIKTVAPEGLCYGQTDIELPAGYEKVHAKITEKLKDSKFDVIFSSPLQRCKLLAEAISKNRQPIVFDDRLKELNFGEWEQKMWSDIESSAMAKLFFEDYINVAPPGGESFHEMVHRVKLFYDEINREYHGQKILVVSHGGPIRIFIKLIRNIEIKEVFDTRVDYGQLFTLIKISEE</sequence>
<dbReference type="SMART" id="SM00855">
    <property type="entry name" value="PGAM"/>
    <property type="match status" value="1"/>
</dbReference>
<evidence type="ECO:0000256" key="1">
    <source>
        <dbReference type="ARBA" id="ARBA00022801"/>
    </source>
</evidence>